<dbReference type="Proteomes" id="UP000887564">
    <property type="component" value="Unplaced"/>
</dbReference>
<dbReference type="WBParaSite" id="PEQ_0001222901-mRNA-1">
    <property type="protein sequence ID" value="PEQ_0001222901-mRNA-1"/>
    <property type="gene ID" value="PEQ_0001222901"/>
</dbReference>
<reference evidence="2" key="1">
    <citation type="submission" date="2022-11" db="UniProtKB">
        <authorList>
            <consortium name="WormBaseParasite"/>
        </authorList>
    </citation>
    <scope>IDENTIFICATION</scope>
</reference>
<protein>
    <submittedName>
        <fullName evidence="2">Uncharacterized protein</fullName>
    </submittedName>
</protein>
<keyword evidence="1" id="KW-1185">Reference proteome</keyword>
<organism evidence="1 2">
    <name type="scientific">Parascaris equorum</name>
    <name type="common">Equine roundworm</name>
    <dbReference type="NCBI Taxonomy" id="6256"/>
    <lineage>
        <taxon>Eukaryota</taxon>
        <taxon>Metazoa</taxon>
        <taxon>Ecdysozoa</taxon>
        <taxon>Nematoda</taxon>
        <taxon>Chromadorea</taxon>
        <taxon>Rhabditida</taxon>
        <taxon>Spirurina</taxon>
        <taxon>Ascaridomorpha</taxon>
        <taxon>Ascaridoidea</taxon>
        <taxon>Ascarididae</taxon>
        <taxon>Parascaris</taxon>
    </lineage>
</organism>
<accession>A0A914S4Y9</accession>
<name>A0A914S4Y9_PAREQ</name>
<evidence type="ECO:0000313" key="1">
    <source>
        <dbReference type="Proteomes" id="UP000887564"/>
    </source>
</evidence>
<proteinExistence type="predicted"/>
<evidence type="ECO:0000313" key="2">
    <source>
        <dbReference type="WBParaSite" id="PEQ_0001222901-mRNA-1"/>
    </source>
</evidence>
<dbReference type="AlphaFoldDB" id="A0A914S4Y9"/>
<sequence>MKKEVAGGNPEISLLFPIISYITGGRIREWVPGQSWLSVPRPGVAVTWCVFTMIV</sequence>